<dbReference type="AlphaFoldDB" id="A0A2M6W6M0"/>
<gene>
    <name evidence="6" type="ORF">COU29_01415</name>
</gene>
<sequence>MQEPLKKPQSINFLDNNPDDQSLNFPVQPHPDKRKKNKFFLYFIIVAIIVISIVVWGKQTSSNTSGNLSDESTSLTLLEPKKPGIFKSIKNFLFSSDDLLIGQKDDRINILLLGVGGYGHDGPYLSDTNIIVSIKPSTKEVSMISVPRDLGVQIENYGIYKINYADAFGESRYPGQGGEYARQIFNQTFNQEIPYYIRADFSAFKQIIDSVGGIDIEVKKSFIDQAYPGQNYSYQTISFNAGWQTMDGEKALQFARSRHGSNGESSDFARAKRQQQILVALKDKVLSFGTLANPVTIQKILESLSGNITTNFNFTQLVYLVNFFKDLNNLNIKNITLDDGPNGYLTSYITPTGMFILAPKSGNFDEIDALINNVFNSNFIAQPPTALIVHPSAYVQTSGLNNPSSTISKMTPFKTVNVEIKNGTWRVGLAARMQNLLSDSGFSVLNIGNSLKRPLPTTTFYLINRSVDNEAVVLLNKKLPGKISMELPDWLTNEYDDPTTTEDETGPKFNDQIDILIVLGTDTKE</sequence>
<dbReference type="Pfam" id="PF03816">
    <property type="entry name" value="LytR_cpsA_psr"/>
    <property type="match status" value="1"/>
</dbReference>
<dbReference type="PANTHER" id="PTHR33392">
    <property type="entry name" value="POLYISOPRENYL-TEICHOIC ACID--PEPTIDOGLYCAN TEICHOIC ACID TRANSFERASE TAGU"/>
    <property type="match status" value="1"/>
</dbReference>
<organism evidence="6 7">
    <name type="scientific">Candidatus Magasanikbacteria bacterium CG10_big_fil_rev_8_21_14_0_10_36_32</name>
    <dbReference type="NCBI Taxonomy" id="1974646"/>
    <lineage>
        <taxon>Bacteria</taxon>
        <taxon>Candidatus Magasanikiibacteriota</taxon>
    </lineage>
</organism>
<name>A0A2M6W6M0_9BACT</name>
<protein>
    <recommendedName>
        <fullName evidence="8">Cell envelope-related transcriptional attenuator domain-containing protein</fullName>
    </recommendedName>
</protein>
<dbReference type="Proteomes" id="UP000231426">
    <property type="component" value="Unassembled WGS sequence"/>
</dbReference>
<dbReference type="Pfam" id="PF13399">
    <property type="entry name" value="LytR_C"/>
    <property type="match status" value="1"/>
</dbReference>
<feature type="transmembrane region" description="Helical" evidence="3">
    <location>
        <begin position="39"/>
        <end position="57"/>
    </location>
</feature>
<feature type="region of interest" description="Disordered" evidence="2">
    <location>
        <begin position="1"/>
        <end position="30"/>
    </location>
</feature>
<dbReference type="Gene3D" id="3.40.630.190">
    <property type="entry name" value="LCP protein"/>
    <property type="match status" value="1"/>
</dbReference>
<reference evidence="7" key="1">
    <citation type="submission" date="2017-09" db="EMBL/GenBank/DDBJ databases">
        <title>Depth-based differentiation of microbial function through sediment-hosted aquifers and enrichment of novel symbionts in the deep terrestrial subsurface.</title>
        <authorList>
            <person name="Probst A.J."/>
            <person name="Ladd B."/>
            <person name="Jarett J.K."/>
            <person name="Geller-Mcgrath D.E."/>
            <person name="Sieber C.M.K."/>
            <person name="Emerson J.B."/>
            <person name="Anantharaman K."/>
            <person name="Thomas B.C."/>
            <person name="Malmstrom R."/>
            <person name="Stieglmeier M."/>
            <person name="Klingl A."/>
            <person name="Woyke T."/>
            <person name="Ryan C.M."/>
            <person name="Banfield J.F."/>
        </authorList>
    </citation>
    <scope>NUCLEOTIDE SEQUENCE [LARGE SCALE GENOMIC DNA]</scope>
</reference>
<evidence type="ECO:0000259" key="4">
    <source>
        <dbReference type="Pfam" id="PF03816"/>
    </source>
</evidence>
<feature type="domain" description="Cell envelope-related transcriptional attenuator" evidence="4">
    <location>
        <begin position="126"/>
        <end position="285"/>
    </location>
</feature>
<dbReference type="NCBIfam" id="TIGR00350">
    <property type="entry name" value="lytR_cpsA_psr"/>
    <property type="match status" value="1"/>
</dbReference>
<dbReference type="InterPro" id="IPR027381">
    <property type="entry name" value="LytR/CpsA/Psr_C"/>
</dbReference>
<evidence type="ECO:0000313" key="6">
    <source>
        <dbReference type="EMBL" id="PIT88426.1"/>
    </source>
</evidence>
<dbReference type="InterPro" id="IPR050922">
    <property type="entry name" value="LytR/CpsA/Psr_CW_biosynth"/>
</dbReference>
<comment type="similarity">
    <text evidence="1">Belongs to the LytR/CpsA/Psr (LCP) family.</text>
</comment>
<comment type="caution">
    <text evidence="6">The sequence shown here is derived from an EMBL/GenBank/DDBJ whole genome shotgun (WGS) entry which is preliminary data.</text>
</comment>
<dbReference type="PANTHER" id="PTHR33392:SF6">
    <property type="entry name" value="POLYISOPRENYL-TEICHOIC ACID--PEPTIDOGLYCAN TEICHOIC ACID TRANSFERASE TAGU"/>
    <property type="match status" value="1"/>
</dbReference>
<evidence type="ECO:0000256" key="2">
    <source>
        <dbReference type="SAM" id="MobiDB-lite"/>
    </source>
</evidence>
<proteinExistence type="inferred from homology"/>
<evidence type="ECO:0000313" key="7">
    <source>
        <dbReference type="Proteomes" id="UP000231426"/>
    </source>
</evidence>
<feature type="domain" description="LytR/CpsA/Psr regulator C-terminal" evidence="5">
    <location>
        <begin position="415"/>
        <end position="482"/>
    </location>
</feature>
<feature type="compositionally biased region" description="Polar residues" evidence="2">
    <location>
        <begin position="9"/>
        <end position="25"/>
    </location>
</feature>
<evidence type="ECO:0000256" key="3">
    <source>
        <dbReference type="SAM" id="Phobius"/>
    </source>
</evidence>
<evidence type="ECO:0008006" key="8">
    <source>
        <dbReference type="Google" id="ProtNLM"/>
    </source>
</evidence>
<accession>A0A2M6W6M0</accession>
<evidence type="ECO:0000259" key="5">
    <source>
        <dbReference type="Pfam" id="PF13399"/>
    </source>
</evidence>
<dbReference type="Gene3D" id="3.30.70.2390">
    <property type="match status" value="1"/>
</dbReference>
<keyword evidence="3" id="KW-0472">Membrane</keyword>
<dbReference type="InterPro" id="IPR004474">
    <property type="entry name" value="LytR_CpsA_psr"/>
</dbReference>
<evidence type="ECO:0000256" key="1">
    <source>
        <dbReference type="ARBA" id="ARBA00006068"/>
    </source>
</evidence>
<dbReference type="EMBL" id="PFBV01000003">
    <property type="protein sequence ID" value="PIT88426.1"/>
    <property type="molecule type" value="Genomic_DNA"/>
</dbReference>
<keyword evidence="3" id="KW-1133">Transmembrane helix</keyword>
<keyword evidence="3" id="KW-0812">Transmembrane</keyword>